<dbReference type="RefSeq" id="WP_201328141.1">
    <property type="nucleotide sequence ID" value="NZ_AP017470.1"/>
</dbReference>
<reference evidence="1 2" key="1">
    <citation type="journal article" date="2012" name="Extremophiles">
        <title>Thermotomaculum hydrothermale gen. nov., sp. nov., a novel heterotrophic thermophile within the phylum Acidobacteria from a deep-sea hydrothermal vent chimney in the Southern Okinawa Trough.</title>
        <authorList>
            <person name="Izumi H."/>
            <person name="Nunoura T."/>
            <person name="Miyazaki M."/>
            <person name="Mino S."/>
            <person name="Toki T."/>
            <person name="Takai K."/>
            <person name="Sako Y."/>
            <person name="Sawabe T."/>
            <person name="Nakagawa S."/>
        </authorList>
    </citation>
    <scope>NUCLEOTIDE SEQUENCE [LARGE SCALE GENOMIC DNA]</scope>
    <source>
        <strain evidence="1 2">AC55</strain>
    </source>
</reference>
<proteinExistence type="predicted"/>
<protein>
    <submittedName>
        <fullName evidence="1">Uncharacterized protein</fullName>
    </submittedName>
</protein>
<dbReference type="Proteomes" id="UP000595564">
    <property type="component" value="Chromosome"/>
</dbReference>
<dbReference type="KEGG" id="thyd:TTHT_0171"/>
<sequence length="192" mass="22161">MAEKKFVELVIESPFILFKGFLMGFMEGTGEKPVYFFSKKTGIKTETLVESLKVWFGFETLVHLCIEKDFAEKLKKALENTFDKLGMKVKSEKPIKSASFDFKVTFYHKSDAKKFEDLVHNLPEGVVLDEFKKEVDVDKEAKKEKGIYAVEHAYVYKAVGEIVGDFQGVIDVFLKMKDMPHVELEEVYLNFE</sequence>
<keyword evidence="2" id="KW-1185">Reference proteome</keyword>
<accession>A0A7R6PFU5</accession>
<evidence type="ECO:0000313" key="2">
    <source>
        <dbReference type="Proteomes" id="UP000595564"/>
    </source>
</evidence>
<evidence type="ECO:0000313" key="1">
    <source>
        <dbReference type="EMBL" id="BBB31809.1"/>
    </source>
</evidence>
<organism evidence="1 2">
    <name type="scientific">Thermotomaculum hydrothermale</name>
    <dbReference type="NCBI Taxonomy" id="981385"/>
    <lineage>
        <taxon>Bacteria</taxon>
        <taxon>Pseudomonadati</taxon>
        <taxon>Acidobacteriota</taxon>
        <taxon>Holophagae</taxon>
        <taxon>Thermotomaculales</taxon>
        <taxon>Thermotomaculaceae</taxon>
        <taxon>Thermotomaculum</taxon>
    </lineage>
</organism>
<dbReference type="EMBL" id="AP017470">
    <property type="protein sequence ID" value="BBB31809.1"/>
    <property type="molecule type" value="Genomic_DNA"/>
</dbReference>
<dbReference type="AlphaFoldDB" id="A0A7R6PFU5"/>
<gene>
    <name evidence="1" type="ORF">TTHT_0171</name>
</gene>
<name>A0A7R6PFU5_9BACT</name>